<dbReference type="Proteomes" id="UP001557470">
    <property type="component" value="Unassembled WGS sequence"/>
</dbReference>
<reference evidence="3 4" key="1">
    <citation type="submission" date="2024-06" db="EMBL/GenBank/DDBJ databases">
        <authorList>
            <person name="Pan Q."/>
            <person name="Wen M."/>
            <person name="Jouanno E."/>
            <person name="Zahm M."/>
            <person name="Klopp C."/>
            <person name="Cabau C."/>
            <person name="Louis A."/>
            <person name="Berthelot C."/>
            <person name="Parey E."/>
            <person name="Roest Crollius H."/>
            <person name="Montfort J."/>
            <person name="Robinson-Rechavi M."/>
            <person name="Bouchez O."/>
            <person name="Lampietro C."/>
            <person name="Lopez Roques C."/>
            <person name="Donnadieu C."/>
            <person name="Postlethwait J."/>
            <person name="Bobe J."/>
            <person name="Verreycken H."/>
            <person name="Guiguen Y."/>
        </authorList>
    </citation>
    <scope>NUCLEOTIDE SEQUENCE [LARGE SCALE GENOMIC DNA]</scope>
    <source>
        <strain evidence="3">Up_M1</strain>
        <tissue evidence="3">Testis</tissue>
    </source>
</reference>
<organism evidence="3 4">
    <name type="scientific">Umbra pygmaea</name>
    <name type="common">Eastern mudminnow</name>
    <dbReference type="NCBI Taxonomy" id="75934"/>
    <lineage>
        <taxon>Eukaryota</taxon>
        <taxon>Metazoa</taxon>
        <taxon>Chordata</taxon>
        <taxon>Craniata</taxon>
        <taxon>Vertebrata</taxon>
        <taxon>Euteleostomi</taxon>
        <taxon>Actinopterygii</taxon>
        <taxon>Neopterygii</taxon>
        <taxon>Teleostei</taxon>
        <taxon>Protacanthopterygii</taxon>
        <taxon>Esociformes</taxon>
        <taxon>Umbridae</taxon>
        <taxon>Umbra</taxon>
    </lineage>
</organism>
<comment type="caution">
    <text evidence="3">The sequence shown here is derived from an EMBL/GenBank/DDBJ whole genome shotgun (WGS) entry which is preliminary data.</text>
</comment>
<sequence length="256" mass="29395">MQDIQSRCANVSERQTQEFCQTLLERYPSSFHLFKKHVEVLGKESFRVKSETTSAWYRVELGDSERYPSCECVLFKTTFLPCKHFFAVFSHSDKTWGDLSPVYCRSPYITLDFSVALTNPPITENTTQEDFSSDFCVSPLAYPRKQTHNSEPQSTGVGADQQHLREELKQLHDVSYMCNDKEAIQNASCVVHELCKTLKSSLPKDHGLVLQQQEAVKQNLRPLPSRSKKAKQKTVRKRKMRAMAVTNEVMWCAGLF</sequence>
<dbReference type="EMBL" id="JAGEUA010000002">
    <property type="protein sequence ID" value="KAL1006939.1"/>
    <property type="molecule type" value="Genomic_DNA"/>
</dbReference>
<protein>
    <recommendedName>
        <fullName evidence="2">SWIM-type domain-containing protein</fullName>
    </recommendedName>
</protein>
<keyword evidence="1" id="KW-0479">Metal-binding</keyword>
<proteinExistence type="predicted"/>
<evidence type="ECO:0000256" key="1">
    <source>
        <dbReference type="PROSITE-ProRule" id="PRU00325"/>
    </source>
</evidence>
<dbReference type="PROSITE" id="PS50966">
    <property type="entry name" value="ZF_SWIM"/>
    <property type="match status" value="1"/>
</dbReference>
<dbReference type="PANTHER" id="PTHR47456:SF1">
    <property type="entry name" value="PHD-TYPE DOMAIN-CONTAINING PROTEIN"/>
    <property type="match status" value="1"/>
</dbReference>
<name>A0ABD0XDJ7_UMBPY</name>
<dbReference type="PANTHER" id="PTHR47456">
    <property type="entry name" value="PHD-TYPE DOMAIN-CONTAINING PROTEIN"/>
    <property type="match status" value="1"/>
</dbReference>
<keyword evidence="4" id="KW-1185">Reference proteome</keyword>
<evidence type="ECO:0000313" key="4">
    <source>
        <dbReference type="Proteomes" id="UP001557470"/>
    </source>
</evidence>
<accession>A0ABD0XDJ7</accession>
<feature type="domain" description="SWIM-type" evidence="2">
    <location>
        <begin position="57"/>
        <end position="93"/>
    </location>
</feature>
<dbReference type="InterPro" id="IPR007527">
    <property type="entry name" value="Znf_SWIM"/>
</dbReference>
<keyword evidence="1" id="KW-0863">Zinc-finger</keyword>
<gene>
    <name evidence="3" type="ORF">UPYG_G00079280</name>
</gene>
<dbReference type="GO" id="GO:0008270">
    <property type="term" value="F:zinc ion binding"/>
    <property type="evidence" value="ECO:0007669"/>
    <property type="project" value="UniProtKB-KW"/>
</dbReference>
<keyword evidence="1" id="KW-0862">Zinc</keyword>
<evidence type="ECO:0000313" key="3">
    <source>
        <dbReference type="EMBL" id="KAL1006939.1"/>
    </source>
</evidence>
<dbReference type="AlphaFoldDB" id="A0ABD0XDJ7"/>
<evidence type="ECO:0000259" key="2">
    <source>
        <dbReference type="PROSITE" id="PS50966"/>
    </source>
</evidence>